<sequence length="81" mass="9285">MSTHFPEKIKSPIVKVITSIKQREVITMRYKFVAFPRSVVKRVLSEAKGMVELEVVAESEKLARKVYAKEYICVLKASMPI</sequence>
<geneLocation type="plasmid" evidence="1">
    <name>pL289</name>
</geneLocation>
<name>A0A1W6UF83_VIBAL</name>
<accession>A0A1W6UF83</accession>
<protein>
    <submittedName>
        <fullName evidence="1">Uncharacterized protein</fullName>
    </submittedName>
</protein>
<dbReference type="AlphaFoldDB" id="A0A1W6UF83"/>
<evidence type="ECO:0000313" key="1">
    <source>
        <dbReference type="EMBL" id="ARP21660.1"/>
    </source>
</evidence>
<organism evidence="1">
    <name type="scientific">Vibrio alginolyticus</name>
    <dbReference type="NCBI Taxonomy" id="663"/>
    <lineage>
        <taxon>Bacteria</taxon>
        <taxon>Pseudomonadati</taxon>
        <taxon>Pseudomonadota</taxon>
        <taxon>Gammaproteobacteria</taxon>
        <taxon>Vibrionales</taxon>
        <taxon>Vibrionaceae</taxon>
        <taxon>Vibrio</taxon>
    </lineage>
</organism>
<gene>
    <name evidence="1" type="ORF">K05K4_49510</name>
</gene>
<keyword evidence="1" id="KW-0614">Plasmid</keyword>
<dbReference type="EMBL" id="CP017904">
    <property type="protein sequence ID" value="ARP21660.1"/>
    <property type="molecule type" value="Genomic_DNA"/>
</dbReference>
<reference evidence="1" key="1">
    <citation type="submission" date="2016-10" db="EMBL/GenBank/DDBJ databases">
        <title>The High Quality Genome of Vibrio alginolyticus K01M1.</title>
        <authorList>
            <person name="Wendling C."/>
            <person name="Chibani C.M."/>
            <person name="Hertel R."/>
            <person name="Sproer C."/>
            <person name="Bunk B."/>
            <person name="Overmann J."/>
            <person name="Roth O."/>
            <person name="Liesegang H."/>
        </authorList>
    </citation>
    <scope>NUCLEOTIDE SEQUENCE</scope>
    <source>
        <strain evidence="1">K05K4</strain>
        <plasmid evidence="1">pL289</plasmid>
    </source>
</reference>
<proteinExistence type="predicted"/>